<feature type="compositionally biased region" description="Basic and acidic residues" evidence="5">
    <location>
        <begin position="540"/>
        <end position="551"/>
    </location>
</feature>
<dbReference type="GO" id="GO:0006913">
    <property type="term" value="P:nucleocytoplasmic transport"/>
    <property type="evidence" value="ECO:0007669"/>
    <property type="project" value="TreeGrafter"/>
</dbReference>
<feature type="compositionally biased region" description="Basic residues" evidence="5">
    <location>
        <begin position="774"/>
        <end position="784"/>
    </location>
</feature>
<dbReference type="PANTHER" id="PTHR24113:SF12">
    <property type="entry name" value="RAN GTPASE-ACTIVATING PROTEIN 1"/>
    <property type="match status" value="1"/>
</dbReference>
<dbReference type="Proteomes" id="UP001165080">
    <property type="component" value="Unassembled WGS sequence"/>
</dbReference>
<organism evidence="6 7">
    <name type="scientific">Pleodorina starrii</name>
    <dbReference type="NCBI Taxonomy" id="330485"/>
    <lineage>
        <taxon>Eukaryota</taxon>
        <taxon>Viridiplantae</taxon>
        <taxon>Chlorophyta</taxon>
        <taxon>core chlorophytes</taxon>
        <taxon>Chlorophyceae</taxon>
        <taxon>CS clade</taxon>
        <taxon>Chlamydomonadales</taxon>
        <taxon>Volvocaceae</taxon>
        <taxon>Pleodorina</taxon>
    </lineage>
</organism>
<evidence type="ECO:0000256" key="5">
    <source>
        <dbReference type="SAM" id="MobiDB-lite"/>
    </source>
</evidence>
<evidence type="ECO:0000256" key="4">
    <source>
        <dbReference type="ARBA" id="ARBA00022737"/>
    </source>
</evidence>
<dbReference type="Pfam" id="PF13516">
    <property type="entry name" value="LRR_6"/>
    <property type="match status" value="2"/>
</dbReference>
<feature type="region of interest" description="Disordered" evidence="5">
    <location>
        <begin position="772"/>
        <end position="883"/>
    </location>
</feature>
<dbReference type="GO" id="GO:0048471">
    <property type="term" value="C:perinuclear region of cytoplasm"/>
    <property type="evidence" value="ECO:0007669"/>
    <property type="project" value="TreeGrafter"/>
</dbReference>
<sequence>MATEPVPRPPRQGAIWWSVAPPAEPAANDPDRQVVIGISEEQLRDWLSCTAGWKALELTWGALQSCDVRHHQLKPLLQAAMAEAARLGASRLVVRQLDVDEVLGRCLALALSGFPNFTVMKLRELNLYDEAMGHLSGSLHSAEHLRVLVLDSVWASAGGWSALGAAIKVNKSLTTLRMRDSQGGAALAALSSALSDQHGCLETLRLAGNRLGDAGVEELCRALTRSCTHPANRPSRVAHLDLSYNGAGRQCVPAVAAMLRTVRALRHLDLSYNDLGAEAVRELCSALSYAPHVTSLSLAATGADDSAVEALTRGSLAPATALAVAASGLSGGGGSGGGALATLCLAHNRISSRGAALLAAAARRPGCPLVDIDLGWNALIGEEGAKAWAEVLAPPSSSSAALGVVGGGGGGGGGGGTGSCRLRRLVLSGCEVPDAGAFALGAALKTNSSLRELGLVENHISTRGLALLAEVLKVNSALRLLDVSLNMVGPQGMAPLSRMNHSREHVALNKSGDRPVHQRVGSSCVVKAELLPEYRSVEAVKNSREPWEREQQQGQQQAPGGYSNPFLEPSTAATAAAGASGLDHEGGYYNPFLTPSSSTYVNPFLDPPAAAPPPQQAGGLSNPFLDGHAAAGVAANPFLEPAAAAAVGADAGLGVRSGPDNPFLSSTSEEVVGKPFLAGAAPPTSVEGRELSTRVLTRLGTRGSVSGASGDRGVGDDGGGSEGDGGGGSGDSGSGTGVYVSSRSTADEADLVTDLDLDLVDRLLEDLGVAVSSPHHHHHHHHQQQHSGSAPSPGKADATAPAASAPQPLWLPPTAPPKPKPPPQAAEPRVDSFWSDDESSPADLAEQERGSRHVEAHVEPQAAAQLQPQSQSQSQGAAADSRGMGASAVDGWAAAMAQLDELSGRGQYEQSYEGYGQAHGYSHGEVAEGRGGWGAQEAPALWGGEGSGSVGSGRGGGVLGALQELGLGGEGEGEGPAVNPFL</sequence>
<evidence type="ECO:0000256" key="3">
    <source>
        <dbReference type="ARBA" id="ARBA00022614"/>
    </source>
</evidence>
<evidence type="ECO:0000256" key="2">
    <source>
        <dbReference type="ARBA" id="ARBA00022468"/>
    </source>
</evidence>
<keyword evidence="3" id="KW-0433">Leucine-rich repeat</keyword>
<dbReference type="PANTHER" id="PTHR24113">
    <property type="entry name" value="RAN GTPASE-ACTIVATING PROTEIN 1"/>
    <property type="match status" value="1"/>
</dbReference>
<dbReference type="AlphaFoldDB" id="A0A9W6BKZ8"/>
<evidence type="ECO:0000313" key="7">
    <source>
        <dbReference type="Proteomes" id="UP001165080"/>
    </source>
</evidence>
<dbReference type="GO" id="GO:0005096">
    <property type="term" value="F:GTPase activator activity"/>
    <property type="evidence" value="ECO:0007669"/>
    <property type="project" value="UniProtKB-KW"/>
</dbReference>
<dbReference type="InterPro" id="IPR032675">
    <property type="entry name" value="LRR_dom_sf"/>
</dbReference>
<feature type="compositionally biased region" description="Pro residues" evidence="5">
    <location>
        <begin position="809"/>
        <end position="825"/>
    </location>
</feature>
<proteinExistence type="predicted"/>
<dbReference type="InterPro" id="IPR027038">
    <property type="entry name" value="RanGap"/>
</dbReference>
<name>A0A9W6BKZ8_9CHLO</name>
<feature type="region of interest" description="Disordered" evidence="5">
    <location>
        <begin position="697"/>
        <end position="740"/>
    </location>
</feature>
<feature type="compositionally biased region" description="Low complexity" evidence="5">
    <location>
        <begin position="861"/>
        <end position="881"/>
    </location>
</feature>
<dbReference type="SMART" id="SM00368">
    <property type="entry name" value="LRR_RI"/>
    <property type="match status" value="8"/>
</dbReference>
<keyword evidence="7" id="KW-1185">Reference proteome</keyword>
<dbReference type="SUPFAM" id="SSF52047">
    <property type="entry name" value="RNI-like"/>
    <property type="match status" value="1"/>
</dbReference>
<dbReference type="GO" id="GO:0005634">
    <property type="term" value="C:nucleus"/>
    <property type="evidence" value="ECO:0007669"/>
    <property type="project" value="TreeGrafter"/>
</dbReference>
<accession>A0A9W6BKZ8</accession>
<dbReference type="GO" id="GO:0031267">
    <property type="term" value="F:small GTPase binding"/>
    <property type="evidence" value="ECO:0007669"/>
    <property type="project" value="TreeGrafter"/>
</dbReference>
<feature type="region of interest" description="Disordered" evidence="5">
    <location>
        <begin position="604"/>
        <end position="623"/>
    </location>
</feature>
<comment type="subcellular location">
    <subcellularLocation>
        <location evidence="1">Cytoplasm</location>
        <location evidence="1">Cytoskeleton</location>
        <location evidence="1">Cilium axoneme</location>
    </subcellularLocation>
</comment>
<feature type="region of interest" description="Disordered" evidence="5">
    <location>
        <begin position="540"/>
        <end position="568"/>
    </location>
</feature>
<feature type="compositionally biased region" description="Pro residues" evidence="5">
    <location>
        <begin position="605"/>
        <end position="615"/>
    </location>
</feature>
<evidence type="ECO:0000313" key="6">
    <source>
        <dbReference type="EMBL" id="GLC54024.1"/>
    </source>
</evidence>
<protein>
    <submittedName>
        <fullName evidence="6">RNA-DNA hybrid ribonuclease</fullName>
    </submittedName>
</protein>
<comment type="caution">
    <text evidence="6">The sequence shown here is derived from an EMBL/GenBank/DDBJ whole genome shotgun (WGS) entry which is preliminary data.</text>
</comment>
<dbReference type="InterPro" id="IPR001611">
    <property type="entry name" value="Leu-rich_rpt"/>
</dbReference>
<dbReference type="GO" id="GO:0005930">
    <property type="term" value="C:axoneme"/>
    <property type="evidence" value="ECO:0007669"/>
    <property type="project" value="UniProtKB-SubCell"/>
</dbReference>
<keyword evidence="2" id="KW-0343">GTPase activation</keyword>
<feature type="compositionally biased region" description="Low complexity" evidence="5">
    <location>
        <begin position="793"/>
        <end position="808"/>
    </location>
</feature>
<reference evidence="6 7" key="1">
    <citation type="journal article" date="2023" name="Commun. Biol.">
        <title>Reorganization of the ancestral sex-determining regions during the evolution of trioecy in Pleodorina starrii.</title>
        <authorList>
            <person name="Takahashi K."/>
            <person name="Suzuki S."/>
            <person name="Kawai-Toyooka H."/>
            <person name="Yamamoto K."/>
            <person name="Hamaji T."/>
            <person name="Ootsuki R."/>
            <person name="Yamaguchi H."/>
            <person name="Kawachi M."/>
            <person name="Higashiyama T."/>
            <person name="Nozaki H."/>
        </authorList>
    </citation>
    <scope>NUCLEOTIDE SEQUENCE [LARGE SCALE GENOMIC DNA]</scope>
    <source>
        <strain evidence="6 7">NIES-4479</strain>
    </source>
</reference>
<dbReference type="GO" id="GO:0005829">
    <property type="term" value="C:cytosol"/>
    <property type="evidence" value="ECO:0007669"/>
    <property type="project" value="TreeGrafter"/>
</dbReference>
<gene>
    <name evidence="6" type="primary">PLEST001527</name>
    <name evidence="6" type="ORF">PLESTB_000815600</name>
</gene>
<keyword evidence="4" id="KW-0677">Repeat</keyword>
<feature type="compositionally biased region" description="Gly residues" evidence="5">
    <location>
        <begin position="710"/>
        <end position="736"/>
    </location>
</feature>
<evidence type="ECO:0000256" key="1">
    <source>
        <dbReference type="ARBA" id="ARBA00004430"/>
    </source>
</evidence>
<feature type="compositionally biased region" description="Basic and acidic residues" evidence="5">
    <location>
        <begin position="846"/>
        <end position="858"/>
    </location>
</feature>
<dbReference type="EMBL" id="BRXU01000009">
    <property type="protein sequence ID" value="GLC54024.1"/>
    <property type="molecule type" value="Genomic_DNA"/>
</dbReference>
<dbReference type="Gene3D" id="3.80.10.10">
    <property type="entry name" value="Ribonuclease Inhibitor"/>
    <property type="match status" value="3"/>
</dbReference>